<evidence type="ECO:0000313" key="3">
    <source>
        <dbReference type="Proteomes" id="UP000293865"/>
    </source>
</evidence>
<dbReference type="RefSeq" id="WP_129519492.1">
    <property type="nucleotide sequence ID" value="NZ_SDPN01000004.1"/>
</dbReference>
<proteinExistence type="predicted"/>
<organism evidence="2 3">
    <name type="scientific">Agromyces albus</name>
    <dbReference type="NCBI Taxonomy" id="205332"/>
    <lineage>
        <taxon>Bacteria</taxon>
        <taxon>Bacillati</taxon>
        <taxon>Actinomycetota</taxon>
        <taxon>Actinomycetes</taxon>
        <taxon>Micrococcales</taxon>
        <taxon>Microbacteriaceae</taxon>
        <taxon>Agromyces</taxon>
    </lineage>
</organism>
<evidence type="ECO:0000259" key="1">
    <source>
        <dbReference type="Pfam" id="PF13472"/>
    </source>
</evidence>
<keyword evidence="3" id="KW-1185">Reference proteome</keyword>
<protein>
    <recommendedName>
        <fullName evidence="1">SGNH hydrolase-type esterase domain-containing protein</fullName>
    </recommendedName>
</protein>
<name>A0A4Q2L325_9MICO</name>
<accession>A0A4Q2L325</accession>
<sequence length="265" mass="29278">MTRRPRPLTPREFLRRRGTDATTVIACVGDSITRGVMSADWVRLLSDDLGDAAQVINAGVGGDLAENVLRRLDDVIACNPDVVTVLVGTNDVAALISNEWMRGYERAQKPSERPSIEVYRRMLERIVARLRYETEAQIALLEIPILGEDLGSAENERVRAYNAVVHAVADTAGVSVLPLFQPMADVLPKGHRAPHFGGSKRLMGRAMIRHLLLRQSWESIARRYGFALLVDHVHLADAAAQLIEGQVARFVCTALSLPDRTAVER</sequence>
<dbReference type="OrthoDB" id="3288625at2"/>
<evidence type="ECO:0000313" key="2">
    <source>
        <dbReference type="EMBL" id="RXZ72528.1"/>
    </source>
</evidence>
<dbReference type="PANTHER" id="PTHR30383:SF5">
    <property type="entry name" value="SGNH HYDROLASE-TYPE ESTERASE DOMAIN-CONTAINING PROTEIN"/>
    <property type="match status" value="1"/>
</dbReference>
<dbReference type="InterPro" id="IPR013830">
    <property type="entry name" value="SGNH_hydro"/>
</dbReference>
<comment type="caution">
    <text evidence="2">The sequence shown here is derived from an EMBL/GenBank/DDBJ whole genome shotgun (WGS) entry which is preliminary data.</text>
</comment>
<dbReference type="Proteomes" id="UP000293865">
    <property type="component" value="Unassembled WGS sequence"/>
</dbReference>
<reference evidence="2 3" key="1">
    <citation type="submission" date="2019-01" db="EMBL/GenBank/DDBJ databases">
        <title>Agromyces.</title>
        <authorList>
            <person name="Li J."/>
        </authorList>
    </citation>
    <scope>NUCLEOTIDE SEQUENCE [LARGE SCALE GENOMIC DNA]</scope>
    <source>
        <strain evidence="2 3">DSM 15934</strain>
    </source>
</reference>
<dbReference type="SUPFAM" id="SSF52266">
    <property type="entry name" value="SGNH hydrolase"/>
    <property type="match status" value="1"/>
</dbReference>
<dbReference type="GO" id="GO:0004622">
    <property type="term" value="F:phosphatidylcholine lysophospholipase activity"/>
    <property type="evidence" value="ECO:0007669"/>
    <property type="project" value="TreeGrafter"/>
</dbReference>
<feature type="domain" description="SGNH hydrolase-type esterase" evidence="1">
    <location>
        <begin position="27"/>
        <end position="185"/>
    </location>
</feature>
<gene>
    <name evidence="2" type="ORF">ESP51_03430</name>
</gene>
<dbReference type="EMBL" id="SDPN01000004">
    <property type="protein sequence ID" value="RXZ72528.1"/>
    <property type="molecule type" value="Genomic_DNA"/>
</dbReference>
<dbReference type="AlphaFoldDB" id="A0A4Q2L325"/>
<dbReference type="Gene3D" id="3.40.50.1110">
    <property type="entry name" value="SGNH hydrolase"/>
    <property type="match status" value="1"/>
</dbReference>
<dbReference type="InterPro" id="IPR051532">
    <property type="entry name" value="Ester_Hydrolysis_Enzymes"/>
</dbReference>
<dbReference type="Pfam" id="PF13472">
    <property type="entry name" value="Lipase_GDSL_2"/>
    <property type="match status" value="1"/>
</dbReference>
<dbReference type="InterPro" id="IPR036514">
    <property type="entry name" value="SGNH_hydro_sf"/>
</dbReference>
<dbReference type="PANTHER" id="PTHR30383">
    <property type="entry name" value="THIOESTERASE 1/PROTEASE 1/LYSOPHOSPHOLIPASE L1"/>
    <property type="match status" value="1"/>
</dbReference>